<evidence type="ECO:0000313" key="2">
    <source>
        <dbReference type="Proteomes" id="UP000319801"/>
    </source>
</evidence>
<proteinExistence type="predicted"/>
<comment type="caution">
    <text evidence="1">The sequence shown here is derived from an EMBL/GenBank/DDBJ whole genome shotgun (WGS) entry which is preliminary data.</text>
</comment>
<accession>A0A556TVK3</accession>
<reference evidence="1 2" key="1">
    <citation type="journal article" date="2019" name="Genome Biol. Evol.">
        <title>Whole-Genome Sequencing of the Giant Devil Catfish, Bagarius yarrelli.</title>
        <authorList>
            <person name="Jiang W."/>
            <person name="Lv Y."/>
            <person name="Cheng L."/>
            <person name="Yang K."/>
            <person name="Chao B."/>
            <person name="Wang X."/>
            <person name="Li Y."/>
            <person name="Pan X."/>
            <person name="You X."/>
            <person name="Zhang Y."/>
            <person name="Yang J."/>
            <person name="Li J."/>
            <person name="Zhang X."/>
            <person name="Liu S."/>
            <person name="Sun C."/>
            <person name="Yang J."/>
            <person name="Shi Q."/>
        </authorList>
    </citation>
    <scope>NUCLEOTIDE SEQUENCE [LARGE SCALE GENOMIC DNA]</scope>
    <source>
        <strain evidence="1">JWS20170419001</strain>
        <tissue evidence="1">Muscle</tissue>
    </source>
</reference>
<evidence type="ECO:0000313" key="1">
    <source>
        <dbReference type="EMBL" id="TSK87443.1"/>
    </source>
</evidence>
<gene>
    <name evidence="1" type="ORF">Baya_4157</name>
</gene>
<protein>
    <submittedName>
        <fullName evidence="1">Uncharacterized protein</fullName>
    </submittedName>
</protein>
<dbReference type="AlphaFoldDB" id="A0A556TVK3"/>
<dbReference type="Proteomes" id="UP000319801">
    <property type="component" value="Unassembled WGS sequence"/>
</dbReference>
<organism evidence="1 2">
    <name type="scientific">Bagarius yarrelli</name>
    <name type="common">Goonch</name>
    <name type="synonym">Bagrus yarrelli</name>
    <dbReference type="NCBI Taxonomy" id="175774"/>
    <lineage>
        <taxon>Eukaryota</taxon>
        <taxon>Metazoa</taxon>
        <taxon>Chordata</taxon>
        <taxon>Craniata</taxon>
        <taxon>Vertebrata</taxon>
        <taxon>Euteleostomi</taxon>
        <taxon>Actinopterygii</taxon>
        <taxon>Neopterygii</taxon>
        <taxon>Teleostei</taxon>
        <taxon>Ostariophysi</taxon>
        <taxon>Siluriformes</taxon>
        <taxon>Sisoridae</taxon>
        <taxon>Sisorinae</taxon>
        <taxon>Bagarius</taxon>
    </lineage>
</organism>
<keyword evidence="2" id="KW-1185">Reference proteome</keyword>
<sequence length="100" mass="11484">MLQVTKTNPSWLEVNYKPQVKIKFPPDSGTHIDVSGTTLLRKTPLENSLRNIKESLRTTQDITKRYLMSEVSKLRMGKKPRKNDYSLHLTTSALETLNIV</sequence>
<dbReference type="EMBL" id="VCAZ01000022">
    <property type="protein sequence ID" value="TSK87443.1"/>
    <property type="molecule type" value="Genomic_DNA"/>
</dbReference>
<name>A0A556TVK3_BAGYA</name>